<evidence type="ECO:0000256" key="1">
    <source>
        <dbReference type="SAM" id="MobiDB-lite"/>
    </source>
</evidence>
<protein>
    <submittedName>
        <fullName evidence="2">Uncharacterized protein</fullName>
    </submittedName>
</protein>
<dbReference type="EMBL" id="JAWDGP010003317">
    <property type="protein sequence ID" value="KAK3775443.1"/>
    <property type="molecule type" value="Genomic_DNA"/>
</dbReference>
<comment type="caution">
    <text evidence="2">The sequence shown here is derived from an EMBL/GenBank/DDBJ whole genome shotgun (WGS) entry which is preliminary data.</text>
</comment>
<feature type="region of interest" description="Disordered" evidence="1">
    <location>
        <begin position="1"/>
        <end position="46"/>
    </location>
</feature>
<name>A0AAE0ZUA0_9GAST</name>
<reference evidence="2" key="1">
    <citation type="journal article" date="2023" name="G3 (Bethesda)">
        <title>A reference genome for the long-term kleptoplast-retaining sea slug Elysia crispata morphotype clarki.</title>
        <authorList>
            <person name="Eastman K.E."/>
            <person name="Pendleton A.L."/>
            <person name="Shaikh M.A."/>
            <person name="Suttiyut T."/>
            <person name="Ogas R."/>
            <person name="Tomko P."/>
            <person name="Gavelis G."/>
            <person name="Widhalm J.R."/>
            <person name="Wisecaver J.H."/>
        </authorList>
    </citation>
    <scope>NUCLEOTIDE SEQUENCE</scope>
    <source>
        <strain evidence="2">ECLA1</strain>
    </source>
</reference>
<sequence length="87" mass="10319">MESDQNNRLPISSWTDTRTTDYQYHGQIPEQRTTNTMDRYHNNGLPIPWTDTTTTDYQYHGQIPEQRTTNTIDRYQNNGLPIPWTDT</sequence>
<organism evidence="2 3">
    <name type="scientific">Elysia crispata</name>
    <name type="common">lettuce slug</name>
    <dbReference type="NCBI Taxonomy" id="231223"/>
    <lineage>
        <taxon>Eukaryota</taxon>
        <taxon>Metazoa</taxon>
        <taxon>Spiralia</taxon>
        <taxon>Lophotrochozoa</taxon>
        <taxon>Mollusca</taxon>
        <taxon>Gastropoda</taxon>
        <taxon>Heterobranchia</taxon>
        <taxon>Euthyneura</taxon>
        <taxon>Panpulmonata</taxon>
        <taxon>Sacoglossa</taxon>
        <taxon>Placobranchoidea</taxon>
        <taxon>Plakobranchidae</taxon>
        <taxon>Elysia</taxon>
    </lineage>
</organism>
<accession>A0AAE0ZUA0</accession>
<feature type="compositionally biased region" description="Polar residues" evidence="1">
    <location>
        <begin position="1"/>
        <end position="22"/>
    </location>
</feature>
<evidence type="ECO:0000313" key="2">
    <source>
        <dbReference type="EMBL" id="KAK3775443.1"/>
    </source>
</evidence>
<dbReference type="AlphaFoldDB" id="A0AAE0ZUA0"/>
<keyword evidence="3" id="KW-1185">Reference proteome</keyword>
<dbReference type="Proteomes" id="UP001283361">
    <property type="component" value="Unassembled WGS sequence"/>
</dbReference>
<evidence type="ECO:0000313" key="3">
    <source>
        <dbReference type="Proteomes" id="UP001283361"/>
    </source>
</evidence>
<proteinExistence type="predicted"/>
<gene>
    <name evidence="2" type="ORF">RRG08_015290</name>
</gene>